<evidence type="ECO:0000313" key="6">
    <source>
        <dbReference type="Proteomes" id="UP000024329"/>
    </source>
</evidence>
<feature type="domain" description="Methyltransferase" evidence="4">
    <location>
        <begin position="101"/>
        <end position="197"/>
    </location>
</feature>
<protein>
    <submittedName>
        <fullName evidence="5">Generic methyltransferase</fullName>
    </submittedName>
</protein>
<dbReference type="PATRIC" id="fig|158500.4.peg.610"/>
<evidence type="ECO:0000313" key="5">
    <source>
        <dbReference type="EMBL" id="EZP84832.1"/>
    </source>
</evidence>
<dbReference type="STRING" id="158500.BES08_03025"/>
<keyword evidence="1 5" id="KW-0489">Methyltransferase</keyword>
<dbReference type="AlphaFoldDB" id="A0A031K8C9"/>
<dbReference type="InterPro" id="IPR029063">
    <property type="entry name" value="SAM-dependent_MTases_sf"/>
</dbReference>
<name>A0A031K8C9_9SPHN</name>
<dbReference type="GO" id="GO:0032259">
    <property type="term" value="P:methylation"/>
    <property type="evidence" value="ECO:0007669"/>
    <property type="project" value="UniProtKB-KW"/>
</dbReference>
<dbReference type="InterPro" id="IPR041698">
    <property type="entry name" value="Methyltransf_25"/>
</dbReference>
<evidence type="ECO:0000256" key="1">
    <source>
        <dbReference type="ARBA" id="ARBA00022603"/>
    </source>
</evidence>
<dbReference type="PANTHER" id="PTHR43861:SF1">
    <property type="entry name" value="TRANS-ACONITATE 2-METHYLTRANSFERASE"/>
    <property type="match status" value="1"/>
</dbReference>
<organism evidence="5 6">
    <name type="scientific">Novosphingobium resinovorum</name>
    <dbReference type="NCBI Taxonomy" id="158500"/>
    <lineage>
        <taxon>Bacteria</taxon>
        <taxon>Pseudomonadati</taxon>
        <taxon>Pseudomonadota</taxon>
        <taxon>Alphaproteobacteria</taxon>
        <taxon>Sphingomonadales</taxon>
        <taxon>Sphingomonadaceae</taxon>
        <taxon>Novosphingobium</taxon>
    </lineage>
</organism>
<dbReference type="SUPFAM" id="SSF53335">
    <property type="entry name" value="S-adenosyl-L-methionine-dependent methyltransferases"/>
    <property type="match status" value="1"/>
</dbReference>
<dbReference type="PANTHER" id="PTHR43861">
    <property type="entry name" value="TRANS-ACONITATE 2-METHYLTRANSFERASE-RELATED"/>
    <property type="match status" value="1"/>
</dbReference>
<gene>
    <name evidence="5" type="ORF">BV97_00594</name>
</gene>
<proteinExistence type="predicted"/>
<evidence type="ECO:0000259" key="4">
    <source>
        <dbReference type="Pfam" id="PF13649"/>
    </source>
</evidence>
<feature type="region of interest" description="Disordered" evidence="3">
    <location>
        <begin position="49"/>
        <end position="83"/>
    </location>
</feature>
<feature type="compositionally biased region" description="Polar residues" evidence="3">
    <location>
        <begin position="67"/>
        <end position="77"/>
    </location>
</feature>
<keyword evidence="2 5" id="KW-0808">Transferase</keyword>
<evidence type="ECO:0000256" key="3">
    <source>
        <dbReference type="SAM" id="MobiDB-lite"/>
    </source>
</evidence>
<dbReference type="Proteomes" id="UP000024329">
    <property type="component" value="Unassembled WGS sequence"/>
</dbReference>
<comment type="caution">
    <text evidence="5">The sequence shown here is derived from an EMBL/GenBank/DDBJ whole genome shotgun (WGS) entry which is preliminary data.</text>
</comment>
<dbReference type="EMBL" id="JFYZ01000001">
    <property type="protein sequence ID" value="EZP84832.1"/>
    <property type="molecule type" value="Genomic_DNA"/>
</dbReference>
<dbReference type="Pfam" id="PF13649">
    <property type="entry name" value="Methyltransf_25"/>
    <property type="match status" value="1"/>
</dbReference>
<dbReference type="CDD" id="cd02440">
    <property type="entry name" value="AdoMet_MTases"/>
    <property type="match status" value="1"/>
</dbReference>
<accession>A0A031K8C9</accession>
<dbReference type="eggNOG" id="COG2226">
    <property type="taxonomic scope" value="Bacteria"/>
</dbReference>
<dbReference type="GO" id="GO:0008168">
    <property type="term" value="F:methyltransferase activity"/>
    <property type="evidence" value="ECO:0007669"/>
    <property type="project" value="UniProtKB-KW"/>
</dbReference>
<sequence>MNATDLFQPFCQSGAQALRGRMFRAHTLFPAVLVPALLSLAACQQPAVDDGREKGAPKFPKPDRPVAQSTSSTFSTEAQRDSAGEANTVMDLAGVAPGMSVADLGAGEGYYTVRLSHRVGKKGRVLGEDIDRGANERLATRVMREELENVSIKLGRPSDPSLPEKSFDRIFLVHMYHEVGDPYGFLWRLRPALRPGGKLVVVDVDRPAGGHGLPPSLLFCEFASVGYRLTEFVRKPELQGYYAQFEAAGARPAPADIKPCRISGVAPPKTNGSQG</sequence>
<feature type="compositionally biased region" description="Basic and acidic residues" evidence="3">
    <location>
        <begin position="49"/>
        <end position="64"/>
    </location>
</feature>
<reference evidence="5 6" key="1">
    <citation type="submission" date="2014-03" db="EMBL/GenBank/DDBJ databases">
        <title>Whole genome sequence of Novosphingobium resinovorum KF1.</title>
        <authorList>
            <person name="Gan H.M."/>
            <person name="Gan H.Y."/>
            <person name="Chew T.H."/>
            <person name="Savka M.A."/>
        </authorList>
    </citation>
    <scope>NUCLEOTIDE SEQUENCE [LARGE SCALE GENOMIC DNA]</scope>
    <source>
        <strain evidence="5 6">KF1</strain>
    </source>
</reference>
<dbReference type="Gene3D" id="3.40.50.150">
    <property type="entry name" value="Vaccinia Virus protein VP39"/>
    <property type="match status" value="1"/>
</dbReference>
<evidence type="ECO:0000256" key="2">
    <source>
        <dbReference type="ARBA" id="ARBA00022679"/>
    </source>
</evidence>